<proteinExistence type="predicted"/>
<dbReference type="EMBL" id="CP032568">
    <property type="protein sequence ID" value="AYF73222.1"/>
    <property type="molecule type" value="Genomic_DNA"/>
</dbReference>
<dbReference type="CDD" id="cd00093">
    <property type="entry name" value="HTH_XRE"/>
    <property type="match status" value="1"/>
</dbReference>
<dbReference type="KEGG" id="nyu:D7D52_04360"/>
<dbReference type="InterPro" id="IPR001387">
    <property type="entry name" value="Cro/C1-type_HTH"/>
</dbReference>
<dbReference type="PANTHER" id="PTHR35010:SF2">
    <property type="entry name" value="BLL4672 PROTEIN"/>
    <property type="match status" value="1"/>
</dbReference>
<reference evidence="2 3" key="1">
    <citation type="submission" date="2018-09" db="EMBL/GenBank/DDBJ databases">
        <title>Nocardia yunnanensis sp. nov., an actinomycete isolated from a soil sample.</title>
        <authorList>
            <person name="Zhang J."/>
        </authorList>
    </citation>
    <scope>NUCLEOTIDE SEQUENCE [LARGE SCALE GENOMIC DNA]</scope>
    <source>
        <strain evidence="2 3">CFHS0054</strain>
    </source>
</reference>
<feature type="domain" description="HTH cro/C1-type" evidence="1">
    <location>
        <begin position="29"/>
        <end position="76"/>
    </location>
</feature>
<dbReference type="InterPro" id="IPR041413">
    <property type="entry name" value="MLTR_LBD"/>
</dbReference>
<dbReference type="PANTHER" id="PTHR35010">
    <property type="entry name" value="BLL4672 PROTEIN-RELATED"/>
    <property type="match status" value="1"/>
</dbReference>
<dbReference type="AlphaFoldDB" id="A0A386Z630"/>
<dbReference type="SMART" id="SM00530">
    <property type="entry name" value="HTH_XRE"/>
    <property type="match status" value="1"/>
</dbReference>
<protein>
    <submittedName>
        <fullName evidence="2">XRE family transcriptional regulator</fullName>
    </submittedName>
</protein>
<evidence type="ECO:0000259" key="1">
    <source>
        <dbReference type="PROSITE" id="PS50943"/>
    </source>
</evidence>
<dbReference type="PROSITE" id="PS50943">
    <property type="entry name" value="HTH_CROC1"/>
    <property type="match status" value="1"/>
</dbReference>
<dbReference type="Gene3D" id="3.30.450.180">
    <property type="match status" value="1"/>
</dbReference>
<dbReference type="Pfam" id="PF13560">
    <property type="entry name" value="HTH_31"/>
    <property type="match status" value="1"/>
</dbReference>
<dbReference type="OrthoDB" id="3608749at2"/>
<organism evidence="2 3">
    <name type="scientific">Nocardia yunnanensis</name>
    <dbReference type="NCBI Taxonomy" id="2382165"/>
    <lineage>
        <taxon>Bacteria</taxon>
        <taxon>Bacillati</taxon>
        <taxon>Actinomycetota</taxon>
        <taxon>Actinomycetes</taxon>
        <taxon>Mycobacteriales</taxon>
        <taxon>Nocardiaceae</taxon>
        <taxon>Nocardia</taxon>
    </lineage>
</organism>
<dbReference type="SUPFAM" id="SSF47413">
    <property type="entry name" value="lambda repressor-like DNA-binding domains"/>
    <property type="match status" value="1"/>
</dbReference>
<sequence>MGEFLRSRRGRLRPEELGLPVWGRRRVPGLRREEVAQLAGVSVEYYVRLEQGRAEAVSEGIVDAIAGALMLSEDERRHLRNLARPPRSLSRAGGPLRPGLQQLLDSMTRAPAYIVGHRTDILGWNAAAVAVFGIDFARLPESERSWMHLVFFDPHIRAITADLDLVAGHIAADMRLQASHRPDDPELRTLLRDMTARSPEFREYWETHEVSDFQYGRYVVHHPTVGELQLDYELLDIPGEPGVRALIAYTAAPGTDTARALDALLASSTSETNRAS</sequence>
<dbReference type="Pfam" id="PF17765">
    <property type="entry name" value="MLTR_LBD"/>
    <property type="match status" value="1"/>
</dbReference>
<dbReference type="Gene3D" id="1.10.260.40">
    <property type="entry name" value="lambda repressor-like DNA-binding domains"/>
    <property type="match status" value="1"/>
</dbReference>
<dbReference type="Proteomes" id="UP000267164">
    <property type="component" value="Chromosome"/>
</dbReference>
<accession>A0A386Z630</accession>
<evidence type="ECO:0000313" key="2">
    <source>
        <dbReference type="EMBL" id="AYF73222.1"/>
    </source>
</evidence>
<evidence type="ECO:0000313" key="3">
    <source>
        <dbReference type="Proteomes" id="UP000267164"/>
    </source>
</evidence>
<dbReference type="InterPro" id="IPR010982">
    <property type="entry name" value="Lambda_DNA-bd_dom_sf"/>
</dbReference>
<gene>
    <name evidence="2" type="ORF">D7D52_04360</name>
</gene>
<name>A0A386Z630_9NOCA</name>
<keyword evidence="3" id="KW-1185">Reference proteome</keyword>
<dbReference type="GO" id="GO:0003677">
    <property type="term" value="F:DNA binding"/>
    <property type="evidence" value="ECO:0007669"/>
    <property type="project" value="InterPro"/>
</dbReference>